<evidence type="ECO:0000256" key="1">
    <source>
        <dbReference type="ARBA" id="ARBA00022977"/>
    </source>
</evidence>
<feature type="binding site" evidence="2">
    <location>
        <position position="118"/>
    </location>
    <ligand>
        <name>Mg(2+)</name>
        <dbReference type="ChEBI" id="CHEBI:18420"/>
        <label>1</label>
    </ligand>
</feature>
<keyword evidence="2" id="KW-0460">Magnesium</keyword>
<dbReference type="InterPro" id="IPR006283">
    <property type="entry name" value="ThiL-like"/>
</dbReference>
<dbReference type="CDD" id="cd02194">
    <property type="entry name" value="ThiL"/>
    <property type="match status" value="1"/>
</dbReference>
<feature type="binding site" evidence="2">
    <location>
        <position position="71"/>
    </location>
    <ligand>
        <name>Mg(2+)</name>
        <dbReference type="ChEBI" id="CHEBI:18420"/>
        <label>2</label>
    </ligand>
</feature>
<comment type="pathway">
    <text evidence="2">Cofactor biosynthesis; thiamine diphosphate biosynthesis; thiamine diphosphate from thiamine phosphate: step 1/1.</text>
</comment>
<feature type="binding site" evidence="2">
    <location>
        <position position="43"/>
    </location>
    <ligand>
        <name>Mg(2+)</name>
        <dbReference type="ChEBI" id="CHEBI:18420"/>
        <label>2</label>
    </ligand>
</feature>
<dbReference type="InterPro" id="IPR036676">
    <property type="entry name" value="PurM-like_C_sf"/>
</dbReference>
<feature type="binding site" evidence="2">
    <location>
        <position position="71"/>
    </location>
    <ligand>
        <name>Mg(2+)</name>
        <dbReference type="ChEBI" id="CHEBI:18420"/>
        <label>4</label>
    </ligand>
</feature>
<dbReference type="GO" id="GO:0005524">
    <property type="term" value="F:ATP binding"/>
    <property type="evidence" value="ECO:0007669"/>
    <property type="project" value="UniProtKB-UniRule"/>
</dbReference>
<dbReference type="InterPro" id="IPR036921">
    <property type="entry name" value="PurM-like_N_sf"/>
</dbReference>
<dbReference type="GO" id="GO:0009030">
    <property type="term" value="F:thiamine-phosphate kinase activity"/>
    <property type="evidence" value="ECO:0007669"/>
    <property type="project" value="UniProtKB-UniRule"/>
</dbReference>
<comment type="function">
    <text evidence="2">Catalyzes the ATP-dependent phosphorylation of thiamine-monophosphate (TMP) to form thiamine-pyrophosphate (TPP), the active form of vitamin B1.</text>
</comment>
<sequence>MPSEFELIRRHFVRPTPQAILGPGDDCALIASSPGMQLAITTDMLIAGTHFLPNTDPHQLGWKTLAVNLSDLAAMGARPRWALLAGSLPAANEPWIAAFADGLFACASHYGVDVIGGDTTRGPLTFCLTAIGEVPVGTALRRDQALLDDDLWVSGQPGLAALGLAHLQGRTELAEVLVKPCLAALQRPLARVELGLELRQRGLAHAAIDVSDGLLADLGHVLERSAVAAELFVAQLPPLPAAADPVLARRCQLAGGDDYELVFSAAPARRAEIAELAVRLALPLWCCGRVIRATPGQLTLVDDDGQAVPIKDKGYDHFG</sequence>
<evidence type="ECO:0000259" key="3">
    <source>
        <dbReference type="Pfam" id="PF00586"/>
    </source>
</evidence>
<feature type="binding site" evidence="2">
    <location>
        <position position="50"/>
    </location>
    <ligand>
        <name>substrate</name>
    </ligand>
</feature>
<name>A0A080LTR5_9PROT</name>
<dbReference type="PANTHER" id="PTHR30270">
    <property type="entry name" value="THIAMINE-MONOPHOSPHATE KINASE"/>
    <property type="match status" value="1"/>
</dbReference>
<dbReference type="GO" id="GO:0000287">
    <property type="term" value="F:magnesium ion binding"/>
    <property type="evidence" value="ECO:0007669"/>
    <property type="project" value="UniProtKB-UniRule"/>
</dbReference>
<dbReference type="NCBIfam" id="TIGR01379">
    <property type="entry name" value="thiL"/>
    <property type="match status" value="1"/>
</dbReference>
<dbReference type="PIRSF" id="PIRSF005303">
    <property type="entry name" value="Thiam_monoph_kin"/>
    <property type="match status" value="1"/>
</dbReference>
<keyword evidence="2" id="KW-0067">ATP-binding</keyword>
<dbReference type="HAMAP" id="MF_02128">
    <property type="entry name" value="TMP_kinase"/>
    <property type="match status" value="1"/>
</dbReference>
<dbReference type="UniPathway" id="UPA00060">
    <property type="reaction ID" value="UER00142"/>
</dbReference>
<feature type="binding site" evidence="2">
    <location>
        <begin position="117"/>
        <end position="118"/>
    </location>
    <ligand>
        <name>ATP</name>
        <dbReference type="ChEBI" id="CHEBI:30616"/>
    </ligand>
</feature>
<feature type="binding site" evidence="2">
    <location>
        <position position="209"/>
    </location>
    <ligand>
        <name>Mg(2+)</name>
        <dbReference type="ChEBI" id="CHEBI:18420"/>
        <label>3</label>
    </ligand>
</feature>
<keyword evidence="1 2" id="KW-0784">Thiamine biosynthesis</keyword>
<feature type="binding site" evidence="2">
    <location>
        <position position="71"/>
    </location>
    <ligand>
        <name>Mg(2+)</name>
        <dbReference type="ChEBI" id="CHEBI:18420"/>
        <label>3</label>
    </ligand>
</feature>
<dbReference type="Proteomes" id="UP000020077">
    <property type="component" value="Unassembled WGS sequence"/>
</dbReference>
<feature type="binding site" evidence="2">
    <location>
        <position position="212"/>
    </location>
    <ligand>
        <name>Mg(2+)</name>
        <dbReference type="ChEBI" id="CHEBI:18420"/>
        <label>5</label>
    </ligand>
</feature>
<dbReference type="PANTHER" id="PTHR30270:SF0">
    <property type="entry name" value="THIAMINE-MONOPHOSPHATE KINASE"/>
    <property type="match status" value="1"/>
</dbReference>
<feature type="binding site" evidence="2">
    <location>
        <position position="26"/>
    </location>
    <ligand>
        <name>Mg(2+)</name>
        <dbReference type="ChEBI" id="CHEBI:18420"/>
        <label>3</label>
    </ligand>
</feature>
<dbReference type="EC" id="2.7.4.16" evidence="2"/>
<dbReference type="InterPro" id="IPR016188">
    <property type="entry name" value="PurM-like_N"/>
</dbReference>
<organism evidence="4 5">
    <name type="scientific">Candidatus Accumulibacter phosphatis</name>
    <dbReference type="NCBI Taxonomy" id="327160"/>
    <lineage>
        <taxon>Bacteria</taxon>
        <taxon>Pseudomonadati</taxon>
        <taxon>Pseudomonadota</taxon>
        <taxon>Betaproteobacteria</taxon>
        <taxon>Candidatus Accumulibacter</taxon>
    </lineage>
</organism>
<comment type="caution">
    <text evidence="4">The sequence shown here is derived from an EMBL/GenBank/DDBJ whole genome shotgun (WGS) entry which is preliminary data.</text>
</comment>
<reference evidence="4 5" key="1">
    <citation type="submission" date="2014-02" db="EMBL/GenBank/DDBJ databases">
        <title>Expanding our view of genomic diversity in Candidatus Accumulibacter clades.</title>
        <authorList>
            <person name="Skennerton C.T."/>
            <person name="Barr J.J."/>
            <person name="Slater F.R."/>
            <person name="Bond P.L."/>
            <person name="Tyson G.W."/>
        </authorList>
    </citation>
    <scope>NUCLEOTIDE SEQUENCE [LARGE SCALE GENOMIC DNA]</scope>
    <source>
        <strain evidence="5">BA-91</strain>
    </source>
</reference>
<keyword evidence="2 4" id="KW-0808">Transferase</keyword>
<comment type="catalytic activity">
    <reaction evidence="2">
        <text>thiamine phosphate + ATP = thiamine diphosphate + ADP</text>
        <dbReference type="Rhea" id="RHEA:15913"/>
        <dbReference type="ChEBI" id="CHEBI:30616"/>
        <dbReference type="ChEBI" id="CHEBI:37575"/>
        <dbReference type="ChEBI" id="CHEBI:58937"/>
        <dbReference type="ChEBI" id="CHEBI:456216"/>
        <dbReference type="EC" id="2.7.4.16"/>
    </reaction>
</comment>
<dbReference type="Gene3D" id="3.30.1330.10">
    <property type="entry name" value="PurM-like, N-terminal domain"/>
    <property type="match status" value="1"/>
</dbReference>
<protein>
    <recommendedName>
        <fullName evidence="2">Thiamine-monophosphate kinase</fullName>
        <shortName evidence="2">TMP kinase</shortName>
        <shortName evidence="2">Thiamine-phosphate kinase</shortName>
        <ecNumber evidence="2">2.7.4.16</ecNumber>
    </recommendedName>
</protein>
<proteinExistence type="inferred from homology"/>
<feature type="binding site" evidence="2">
    <location>
        <position position="211"/>
    </location>
    <ligand>
        <name>ATP</name>
        <dbReference type="ChEBI" id="CHEBI:30616"/>
    </ligand>
</feature>
<dbReference type="EMBL" id="JDVG02000615">
    <property type="protein sequence ID" value="KFB70990.1"/>
    <property type="molecule type" value="Genomic_DNA"/>
</dbReference>
<keyword evidence="2" id="KW-0479">Metal-binding</keyword>
<feature type="binding site" evidence="2">
    <location>
        <position position="315"/>
    </location>
    <ligand>
        <name>substrate</name>
    </ligand>
</feature>
<feature type="binding site" evidence="2">
    <location>
        <position position="26"/>
    </location>
    <ligand>
        <name>Mg(2+)</name>
        <dbReference type="ChEBI" id="CHEBI:18420"/>
        <label>4</label>
    </ligand>
</feature>
<dbReference type="GO" id="GO:0009228">
    <property type="term" value="P:thiamine biosynthetic process"/>
    <property type="evidence" value="ECO:0007669"/>
    <property type="project" value="UniProtKB-KW"/>
</dbReference>
<dbReference type="GO" id="GO:0009229">
    <property type="term" value="P:thiamine diphosphate biosynthetic process"/>
    <property type="evidence" value="ECO:0007669"/>
    <property type="project" value="UniProtKB-UniRule"/>
</dbReference>
<comment type="similarity">
    <text evidence="2">Belongs to the thiamine-monophosphate kinase family.</text>
</comment>
<feature type="domain" description="PurM-like N-terminal" evidence="3">
    <location>
        <begin position="24"/>
        <end position="134"/>
    </location>
</feature>
<feature type="binding site" evidence="2">
    <location>
        <position position="257"/>
    </location>
    <ligand>
        <name>substrate</name>
    </ligand>
</feature>
<dbReference type="SUPFAM" id="SSF55326">
    <property type="entry name" value="PurM N-terminal domain-like"/>
    <property type="match status" value="1"/>
</dbReference>
<feature type="binding site" evidence="2">
    <location>
        <position position="42"/>
    </location>
    <ligand>
        <name>Mg(2+)</name>
        <dbReference type="ChEBI" id="CHEBI:18420"/>
        <label>1</label>
    </ligand>
</feature>
<dbReference type="Pfam" id="PF00586">
    <property type="entry name" value="AIRS"/>
    <property type="match status" value="1"/>
</dbReference>
<feature type="binding site" evidence="2">
    <location>
        <position position="43"/>
    </location>
    <ligand>
        <name>Mg(2+)</name>
        <dbReference type="ChEBI" id="CHEBI:18420"/>
        <label>1</label>
    </ligand>
</feature>
<evidence type="ECO:0000313" key="4">
    <source>
        <dbReference type="EMBL" id="KFB70990.1"/>
    </source>
</evidence>
<gene>
    <name evidence="2 4" type="primary">thiL</name>
    <name evidence="4" type="ORF">AW09_003891</name>
</gene>
<dbReference type="Gene3D" id="3.90.650.10">
    <property type="entry name" value="PurM-like C-terminal domain"/>
    <property type="match status" value="1"/>
</dbReference>
<comment type="caution">
    <text evidence="2">Lacks conserved residue(s) required for the propagation of feature annotation.</text>
</comment>
<comment type="miscellaneous">
    <text evidence="2">Reaction mechanism of ThiL seems to utilize a direct, inline transfer of the gamma-phosphate of ATP to TMP rather than a phosphorylated enzyme intermediate.</text>
</comment>
<evidence type="ECO:0000256" key="2">
    <source>
        <dbReference type="HAMAP-Rule" id="MF_02128"/>
    </source>
</evidence>
<keyword evidence="2" id="KW-0547">Nucleotide-binding</keyword>
<evidence type="ECO:0000313" key="5">
    <source>
        <dbReference type="Proteomes" id="UP000020077"/>
    </source>
</evidence>
<feature type="binding site" evidence="2">
    <location>
        <position position="142"/>
    </location>
    <ligand>
        <name>ATP</name>
        <dbReference type="ChEBI" id="CHEBI:30616"/>
    </ligand>
</feature>
<feature type="binding site" evidence="2">
    <location>
        <position position="41"/>
    </location>
    <ligand>
        <name>Mg(2+)</name>
        <dbReference type="ChEBI" id="CHEBI:18420"/>
        <label>4</label>
    </ligand>
</feature>
<keyword evidence="2 4" id="KW-0418">Kinase</keyword>
<accession>A0A080LTR5</accession>
<dbReference type="AlphaFoldDB" id="A0A080LTR5"/>
<dbReference type="SUPFAM" id="SSF56042">
    <property type="entry name" value="PurM C-terminal domain-like"/>
    <property type="match status" value="1"/>
</dbReference>